<gene>
    <name evidence="5" type="ORF">BO87DRAFT_408864</name>
</gene>
<dbReference type="GeneID" id="37128654"/>
<evidence type="ECO:0000313" key="5">
    <source>
        <dbReference type="EMBL" id="PYH31602.1"/>
    </source>
</evidence>
<reference evidence="5" key="1">
    <citation type="submission" date="2016-12" db="EMBL/GenBank/DDBJ databases">
        <title>The genomes of Aspergillus section Nigri reveals drivers in fungal speciation.</title>
        <authorList>
            <consortium name="DOE Joint Genome Institute"/>
            <person name="Vesth T.C."/>
            <person name="Nybo J."/>
            <person name="Theobald S."/>
            <person name="Brandl J."/>
            <person name="Frisvad J.C."/>
            <person name="Nielsen K.F."/>
            <person name="Lyhne E.K."/>
            <person name="Kogle M.E."/>
            <person name="Kuo A."/>
            <person name="Riley R."/>
            <person name="Clum A."/>
            <person name="Nolan M."/>
            <person name="Lipzen A."/>
            <person name="Salamov A."/>
            <person name="Henrissat B."/>
            <person name="Wiebenga A."/>
            <person name="De Vries R.P."/>
            <person name="Grigoriev I.V."/>
            <person name="Mortensen U.H."/>
            <person name="Andersen M.R."/>
            <person name="Baker S.E."/>
        </authorList>
    </citation>
    <scope>NUCLEOTIDE SEQUENCE [LARGE SCALE GENOMIC DNA]</scope>
    <source>
        <strain evidence="5">CBS 115656</strain>
    </source>
</reference>
<dbReference type="Pfam" id="PF00891">
    <property type="entry name" value="Methyltransf_2"/>
    <property type="match status" value="1"/>
</dbReference>
<organism evidence="5 6">
    <name type="scientific">Aspergillus neoniger (strain CBS 115656)</name>
    <dbReference type="NCBI Taxonomy" id="1448310"/>
    <lineage>
        <taxon>Eukaryota</taxon>
        <taxon>Fungi</taxon>
        <taxon>Dikarya</taxon>
        <taxon>Ascomycota</taxon>
        <taxon>Pezizomycotina</taxon>
        <taxon>Eurotiomycetes</taxon>
        <taxon>Eurotiomycetidae</taxon>
        <taxon>Eurotiales</taxon>
        <taxon>Aspergillaceae</taxon>
        <taxon>Aspergillus</taxon>
        <taxon>Aspergillus subgen. Circumdati</taxon>
    </lineage>
</organism>
<dbReference type="InterPro" id="IPR016461">
    <property type="entry name" value="COMT-like"/>
</dbReference>
<dbReference type="GO" id="GO:0008171">
    <property type="term" value="F:O-methyltransferase activity"/>
    <property type="evidence" value="ECO:0007669"/>
    <property type="project" value="InterPro"/>
</dbReference>
<dbReference type="SUPFAM" id="SSF53335">
    <property type="entry name" value="S-adenosyl-L-methionine-dependent methyltransferases"/>
    <property type="match status" value="1"/>
</dbReference>
<accession>A0A318Z3R1</accession>
<keyword evidence="6" id="KW-1185">Reference proteome</keyword>
<sequence>MASVSAGAVLERTIYSACSLGFVPVAIRFRLFEILAKTPRDDALSSEAILAWYRKEMKPGDPEPSLVLIQDTLLAMAGLGFVNRVDEDMYTANEVTKHIEATPSAKHGSLLFTTEGLFASAFLMRKLEASNFQYPFDEMDNPLHYAYSSIGRGDLAEQNFWSIMEANGRLTNVNGFMDGKFGTVLPTPQNLQGHGYDLQAVLNEADGISIPRTMVDIGGGKGQMLLQLQAAFPQLQEADLIVQDFNPGIASIPGITLQKWNFKGEDNPQPIKGALVYHLQNLMHDLPDLEAARLLQKIAEVMAPYSRLLIHGLPKNVNMAGAHAAMILFFGGRQRGRKDWEHMAAVAGLRITFQVYPEFGEGVVEMRKV</sequence>
<proteinExistence type="predicted"/>
<evidence type="ECO:0000256" key="2">
    <source>
        <dbReference type="ARBA" id="ARBA00022679"/>
    </source>
</evidence>
<dbReference type="GO" id="GO:0044550">
    <property type="term" value="P:secondary metabolite biosynthetic process"/>
    <property type="evidence" value="ECO:0007669"/>
    <property type="project" value="UniProtKB-ARBA"/>
</dbReference>
<dbReference type="InterPro" id="IPR029063">
    <property type="entry name" value="SAM-dependent_MTases_sf"/>
</dbReference>
<keyword evidence="3" id="KW-0949">S-adenosyl-L-methionine</keyword>
<feature type="domain" description="O-methyltransferase C-terminal" evidence="4">
    <location>
        <begin position="199"/>
        <end position="349"/>
    </location>
</feature>
<protein>
    <submittedName>
        <fullName evidence="5">O-methyltransferase</fullName>
    </submittedName>
</protein>
<dbReference type="OrthoDB" id="1535081at2759"/>
<evidence type="ECO:0000256" key="1">
    <source>
        <dbReference type="ARBA" id="ARBA00022603"/>
    </source>
</evidence>
<dbReference type="EMBL" id="KZ821472">
    <property type="protein sequence ID" value="PYH31602.1"/>
    <property type="molecule type" value="Genomic_DNA"/>
</dbReference>
<evidence type="ECO:0000259" key="4">
    <source>
        <dbReference type="Pfam" id="PF00891"/>
    </source>
</evidence>
<dbReference type="RefSeq" id="XP_025477080.1">
    <property type="nucleotide sequence ID" value="XM_025626198.1"/>
</dbReference>
<dbReference type="PROSITE" id="PS51683">
    <property type="entry name" value="SAM_OMT_II"/>
    <property type="match status" value="1"/>
</dbReference>
<evidence type="ECO:0000256" key="3">
    <source>
        <dbReference type="ARBA" id="ARBA00022691"/>
    </source>
</evidence>
<evidence type="ECO:0000313" key="6">
    <source>
        <dbReference type="Proteomes" id="UP000247647"/>
    </source>
</evidence>
<dbReference type="Gene3D" id="3.40.50.150">
    <property type="entry name" value="Vaccinia Virus protein VP39"/>
    <property type="match status" value="1"/>
</dbReference>
<dbReference type="Proteomes" id="UP000247647">
    <property type="component" value="Unassembled WGS sequence"/>
</dbReference>
<dbReference type="InterPro" id="IPR001077">
    <property type="entry name" value="COMT_C"/>
</dbReference>
<dbReference type="PANTHER" id="PTHR43712:SF18">
    <property type="entry name" value="PUTATIVE (AFU_ORTHOLOGUE AFUA_4G14240)-RELATED"/>
    <property type="match status" value="1"/>
</dbReference>
<dbReference type="PANTHER" id="PTHR43712">
    <property type="entry name" value="PUTATIVE (AFU_ORTHOLOGUE AFUA_4G14580)-RELATED"/>
    <property type="match status" value="1"/>
</dbReference>
<dbReference type="GO" id="GO:0032259">
    <property type="term" value="P:methylation"/>
    <property type="evidence" value="ECO:0007669"/>
    <property type="project" value="UniProtKB-KW"/>
</dbReference>
<dbReference type="AlphaFoldDB" id="A0A318Z3R1"/>
<name>A0A318Z3R1_ASPNB</name>
<keyword evidence="2" id="KW-0808">Transferase</keyword>
<keyword evidence="1" id="KW-0489">Methyltransferase</keyword>